<evidence type="ECO:0000256" key="4">
    <source>
        <dbReference type="ARBA" id="ARBA00022630"/>
    </source>
</evidence>
<dbReference type="InterPro" id="IPR010087">
    <property type="entry name" value="Flav_short"/>
</dbReference>
<dbReference type="SUPFAM" id="SSF52218">
    <property type="entry name" value="Flavoproteins"/>
    <property type="match status" value="1"/>
</dbReference>
<dbReference type="PROSITE" id="PS00201">
    <property type="entry name" value="FLAVODOXIN"/>
    <property type="match status" value="1"/>
</dbReference>
<evidence type="ECO:0000256" key="6">
    <source>
        <dbReference type="ARBA" id="ARBA00022982"/>
    </source>
</evidence>
<sequence>MMKVGIVYWSGTGNTERMAEAVAEGAKGAGAEVALLNVSEADAGVLDNDVVLFGCPAMGAEELEETEFEPFFAGLEPKLAGRRIGLFGSYEWADGEWMRIWQQRAEDDGAVMIADGVTAYGSPDAAAVAECRALGEKAAKG</sequence>
<dbReference type="GO" id="GO:0010181">
    <property type="term" value="F:FMN binding"/>
    <property type="evidence" value="ECO:0007669"/>
    <property type="project" value="UniProtKB-UniRule"/>
</dbReference>
<dbReference type="AlphaFoldDB" id="A0A9D1HS76"/>
<dbReference type="GO" id="GO:0016651">
    <property type="term" value="F:oxidoreductase activity, acting on NAD(P)H"/>
    <property type="evidence" value="ECO:0007669"/>
    <property type="project" value="UniProtKB-ARBA"/>
</dbReference>
<dbReference type="PROSITE" id="PS50902">
    <property type="entry name" value="FLAVODOXIN_LIKE"/>
    <property type="match status" value="1"/>
</dbReference>
<comment type="similarity">
    <text evidence="2 7">Belongs to the flavodoxin family.</text>
</comment>
<keyword evidence="3 7" id="KW-0813">Transport</keyword>
<dbReference type="GO" id="GO:0009055">
    <property type="term" value="F:electron transfer activity"/>
    <property type="evidence" value="ECO:0007669"/>
    <property type="project" value="UniProtKB-UniRule"/>
</dbReference>
<feature type="domain" description="Flavodoxin-like" evidence="8">
    <location>
        <begin position="4"/>
        <end position="139"/>
    </location>
</feature>
<dbReference type="Proteomes" id="UP000824088">
    <property type="component" value="Unassembled WGS sequence"/>
</dbReference>
<evidence type="ECO:0000256" key="2">
    <source>
        <dbReference type="ARBA" id="ARBA00005267"/>
    </source>
</evidence>
<keyword evidence="6 7" id="KW-0249">Electron transport</keyword>
<evidence type="ECO:0000256" key="1">
    <source>
        <dbReference type="ARBA" id="ARBA00001917"/>
    </source>
</evidence>
<dbReference type="NCBIfam" id="TIGR01753">
    <property type="entry name" value="flav_short"/>
    <property type="match status" value="1"/>
</dbReference>
<evidence type="ECO:0000313" key="9">
    <source>
        <dbReference type="EMBL" id="HIU21344.1"/>
    </source>
</evidence>
<gene>
    <name evidence="9" type="ORF">IAD51_03795</name>
</gene>
<organism evidence="9 10">
    <name type="scientific">Candidatus Limadaptatus stercorigallinarum</name>
    <dbReference type="NCBI Taxonomy" id="2840845"/>
    <lineage>
        <taxon>Bacteria</taxon>
        <taxon>Bacillati</taxon>
        <taxon>Bacillota</taxon>
        <taxon>Clostridia</taxon>
        <taxon>Eubacteriales</taxon>
        <taxon>Candidatus Limadaptatus</taxon>
    </lineage>
</organism>
<comment type="cofactor">
    <cofactor evidence="1 7">
        <name>FMN</name>
        <dbReference type="ChEBI" id="CHEBI:58210"/>
    </cofactor>
</comment>
<dbReference type="EMBL" id="DVMN01000066">
    <property type="protein sequence ID" value="HIU21344.1"/>
    <property type="molecule type" value="Genomic_DNA"/>
</dbReference>
<dbReference type="InterPro" id="IPR001226">
    <property type="entry name" value="Flavodoxin_CS"/>
</dbReference>
<evidence type="ECO:0000256" key="7">
    <source>
        <dbReference type="RuleBase" id="RU367037"/>
    </source>
</evidence>
<evidence type="ECO:0000259" key="8">
    <source>
        <dbReference type="PROSITE" id="PS50902"/>
    </source>
</evidence>
<dbReference type="PANTHER" id="PTHR43717:SF1">
    <property type="entry name" value="ANAEROBIC NITRIC OXIDE REDUCTASE FLAVORUBREDOXIN"/>
    <property type="match status" value="1"/>
</dbReference>
<comment type="caution">
    <text evidence="9">The sequence shown here is derived from an EMBL/GenBank/DDBJ whole genome shotgun (WGS) entry which is preliminary data.</text>
</comment>
<dbReference type="Gene3D" id="3.40.50.360">
    <property type="match status" value="1"/>
</dbReference>
<protein>
    <recommendedName>
        <fullName evidence="7">Flavodoxin</fullName>
    </recommendedName>
</protein>
<name>A0A9D1HS76_9FIRM</name>
<dbReference type="Pfam" id="PF00258">
    <property type="entry name" value="Flavodoxin_1"/>
    <property type="match status" value="1"/>
</dbReference>
<evidence type="ECO:0000256" key="3">
    <source>
        <dbReference type="ARBA" id="ARBA00022448"/>
    </source>
</evidence>
<reference evidence="9" key="2">
    <citation type="journal article" date="2021" name="PeerJ">
        <title>Extensive microbial diversity within the chicken gut microbiome revealed by metagenomics and culture.</title>
        <authorList>
            <person name="Gilroy R."/>
            <person name="Ravi A."/>
            <person name="Getino M."/>
            <person name="Pursley I."/>
            <person name="Horton D.L."/>
            <person name="Alikhan N.F."/>
            <person name="Baker D."/>
            <person name="Gharbi K."/>
            <person name="Hall N."/>
            <person name="Watson M."/>
            <person name="Adriaenssens E.M."/>
            <person name="Foster-Nyarko E."/>
            <person name="Jarju S."/>
            <person name="Secka A."/>
            <person name="Antonio M."/>
            <person name="Oren A."/>
            <person name="Chaudhuri R.R."/>
            <person name="La Ragione R."/>
            <person name="Hildebrand F."/>
            <person name="Pallen M.J."/>
        </authorList>
    </citation>
    <scope>NUCLEOTIDE SEQUENCE</scope>
    <source>
        <strain evidence="9">1063</strain>
    </source>
</reference>
<proteinExistence type="inferred from homology"/>
<dbReference type="PANTHER" id="PTHR43717">
    <property type="entry name" value="ANAEROBIC NITRIC OXIDE REDUCTASE FLAVORUBREDOXIN"/>
    <property type="match status" value="1"/>
</dbReference>
<keyword evidence="4 7" id="KW-0285">Flavoprotein</keyword>
<comment type="function">
    <text evidence="7">Low-potential electron donor to a number of redox enzymes.</text>
</comment>
<dbReference type="InterPro" id="IPR008254">
    <property type="entry name" value="Flavodoxin/NO_synth"/>
</dbReference>
<dbReference type="InterPro" id="IPR029039">
    <property type="entry name" value="Flavoprotein-like_sf"/>
</dbReference>
<evidence type="ECO:0000256" key="5">
    <source>
        <dbReference type="ARBA" id="ARBA00022643"/>
    </source>
</evidence>
<keyword evidence="5 7" id="KW-0288">FMN</keyword>
<evidence type="ECO:0000313" key="10">
    <source>
        <dbReference type="Proteomes" id="UP000824088"/>
    </source>
</evidence>
<reference evidence="9" key="1">
    <citation type="submission" date="2020-10" db="EMBL/GenBank/DDBJ databases">
        <authorList>
            <person name="Gilroy R."/>
        </authorList>
    </citation>
    <scope>NUCLEOTIDE SEQUENCE</scope>
    <source>
        <strain evidence="9">1063</strain>
    </source>
</reference>
<accession>A0A9D1HS76</accession>